<reference evidence="15 16" key="1">
    <citation type="journal article" date="2024" name="G3 (Bethesda)">
        <title>Genome assembly of Hibiscus sabdariffa L. provides insights into metabolisms of medicinal natural products.</title>
        <authorList>
            <person name="Kim T."/>
        </authorList>
    </citation>
    <scope>NUCLEOTIDE SEQUENCE [LARGE SCALE GENOMIC DNA]</scope>
    <source>
        <strain evidence="15">TK-2024</strain>
        <tissue evidence="15">Old leaves</tissue>
    </source>
</reference>
<name>A0ABR2S964_9ROSI</name>
<dbReference type="InterPro" id="IPR043502">
    <property type="entry name" value="DNA/RNA_pol_sf"/>
</dbReference>
<sequence length="1973" mass="221008">MWRSLVKQASNNAQKFKVVQESYTSSLSSCSYTGSCQGPAFINEFRPSKVISDGFYWSPVLGFRGNGVFSSQKDGLGRFSFSQSGNPLSRSGKFWSLKGYASAAEAIVSNEEDLSGSEEINELVEAVIKEEKSQCFSKEPKTTVGGMGVTKYYTLKKRQIKIETEAWEEAAKEYQELLADMCEQKLAPNLPYVKSLFLGWFEPLRDAIAAEQEVCKGNTKLSHAAYFNQLSADMMAVVTMHKLMGLLMTSTGGTGGIRVVQAACQIGEAIEHEARIQKFLEKTKKKNTADQKTSTESEPETDEPEKLIKNKEKLRKRVTQLMKKQKVHQVREIVKGHDISKPWGQEAHVKVGCRLIQLLMENAYIQPPVDQLGDAPPDIRPAFVHALKTVSKDGNKGSRRYGVIECDPLVRKGLEKTAKHMVIPYMPMLVPPQNWTGYDRGAYLFLPSYVMRTHGAKQQRETVKRTPRQQLEPVFEALDTLGNTKWRINKRVLGVVDRLWANGGRIADLVDREDVPLPEEPDTEDEAEIRKWKWKVKAVKKENNERHSQRCDIELKLAVARKMKDEDGFYYPHNLDFRGRAYPMHPYLNHLGSDLCRGVLEFAEGRPLGKSGLRWLKIHLANLYAGGVDKFSYEGRIEFTENHLDDIFDSADRPLEGKRWWLNAEDPFQCLAACINLSEALRSSAPETTISHMPVHQDGSCNGLQHYAALGRDKLGAAAVNLVAGDKPADVYSGIAARVLDIMKSDAQGDPATNPNTLHARLLINQVDRKLVKQTVMTSVYGVTYIGARDQIKKRLKERCAIADETQLFVASCYAARTTLTALGEMFQAARSIMGWLGECAKVIASENQPVRWVTPLGLPVVQPYRQLGRHLIKTSLQVLTLQRETDKVMVKRQRTAFPPNFVHSLDGSHMMMTAVACKKAGLNFAGVHDSYWTHACDVDEMNSILREKFVELYEAPILENINNTSSSVFESLSEDISSVIESVECIEVEQEIFVEFGCYLYRVFPAIMELQFAENPPKNKREIVQSLSMNVNLAKELVGECHKKNHSVSDAELLKIIAQLEGVIKYIGECLCLIPSGTFGGARYAESAVRSLSDELQNVHFELEQPLESMTSFTMPEESDLYPVDVDESVSTESSRVLSMPHLIDFLKITNQRSQLQHENKDKSVAALSHVANYIEPLYDTFFCPLTKQIMADPVTIENGVTYERKAISEWFETFSHQDDISCPITRMKLTSRVLNTNVALKTTIEEWKERNEAARIKVARTTLSLACSDSMILEAVIDLQHVCKRRRYNKVKLVSVGILPLLIRLLGYKGKDVICEALELLLQLAEDDDEVKEMIADAMDDVSALIELISSSHQEIRHASLLLLVELSRSRALGEKIGSATGAILMLVSVKFNHHVDSFASEKADEILKNLERFPDAVKRMAEYGFLEPLVDHLKEGSEEVQMEMVSCLGELSLDNDSKTYVAEMASPSLIKMMQSGNTVLRNATIKALARISSDHPKGRILVESGIVNIMAEEMFTGGTYDEPMDSKTEAAAILANVLESGVEHDDIEVTTLGHRISSDYVLYNIIYMLKNSTLDDLNTNLIRILLCFTKSPESMDTVVAVVNESEASYTLIELIDNPHELLGVAAIRLLISLAPHVGNTLAERLCKTRGQPQSLIECPTETNHFTEKQAVSANFLAKLPQQNLTLNLALLNNNVVPTILRRISAIQTNGTRTSRHATVYLEGLVGILYRFTTTLYEPQILSLAKTHNLTSVFTELLIETSSDEVQRLSATGLENLSSESINQSRPPQVKKSKSKKLFHLPNFSSSRSLDTRKTPVLCPVHRGTCSSETTFCLIDAKAVERLLACLEHENEEVVEASMSAICTLLDDKVDVDRSVSLLTEMNAVQYILNVLKEHKQEGLRQKSLWMIEKFLVRGGNRSVSDISEDRLLPASLISAFHNGNDSMKQMAENILRHLSRMPTPSTTYCILQKH</sequence>
<dbReference type="SUPFAM" id="SSF57850">
    <property type="entry name" value="RING/U-box"/>
    <property type="match status" value="1"/>
</dbReference>
<accession>A0ABR2S964</accession>
<dbReference type="SMART" id="SM00185">
    <property type="entry name" value="ARM"/>
    <property type="match status" value="6"/>
</dbReference>
<comment type="pathway">
    <text evidence="2">Protein modification; protein ubiquitination.</text>
</comment>
<dbReference type="InterPro" id="IPR003613">
    <property type="entry name" value="Ubox_domain"/>
</dbReference>
<dbReference type="InterPro" id="IPR011989">
    <property type="entry name" value="ARM-like"/>
</dbReference>
<proteinExistence type="inferred from homology"/>
<dbReference type="CDD" id="cd16664">
    <property type="entry name" value="RING-Ubox_PUB"/>
    <property type="match status" value="1"/>
</dbReference>
<evidence type="ECO:0000256" key="2">
    <source>
        <dbReference type="ARBA" id="ARBA00004906"/>
    </source>
</evidence>
<dbReference type="InterPro" id="IPR016024">
    <property type="entry name" value="ARM-type_fold"/>
</dbReference>
<comment type="function">
    <text evidence="11">DNA-dependent RNA polymerase catalyzes the transcription of DNA into RNA using the four ribonucleoside triphosphates as substrates.</text>
</comment>
<dbReference type="InterPro" id="IPR013083">
    <property type="entry name" value="Znf_RING/FYVE/PHD"/>
</dbReference>
<keyword evidence="9 11" id="KW-0804">Transcription</keyword>
<dbReference type="InterPro" id="IPR037159">
    <property type="entry name" value="RNA_POL_N_sf"/>
</dbReference>
<evidence type="ECO:0000313" key="15">
    <source>
        <dbReference type="EMBL" id="KAK9021519.1"/>
    </source>
</evidence>
<keyword evidence="5 11" id="KW-0808">Transferase</keyword>
<dbReference type="Gene3D" id="1.10.287.280">
    <property type="match status" value="1"/>
</dbReference>
<gene>
    <name evidence="15" type="ORF">V6N11_011506</name>
</gene>
<comment type="similarity">
    <text evidence="3 11">Belongs to the phage and mitochondrial RNA polymerase family.</text>
</comment>
<evidence type="ECO:0000313" key="16">
    <source>
        <dbReference type="Proteomes" id="UP001396334"/>
    </source>
</evidence>
<keyword evidence="8" id="KW-0833">Ubl conjugation pathway</keyword>
<evidence type="ECO:0000256" key="3">
    <source>
        <dbReference type="ARBA" id="ARBA00009493"/>
    </source>
</evidence>
<dbReference type="PROSITE" id="PS51698">
    <property type="entry name" value="U_BOX"/>
    <property type="match status" value="1"/>
</dbReference>
<dbReference type="SMART" id="SM01311">
    <property type="entry name" value="RPOL_N"/>
    <property type="match status" value="1"/>
</dbReference>
<keyword evidence="12" id="KW-0175">Coiled coil</keyword>
<keyword evidence="7" id="KW-0677">Repeat</keyword>
<dbReference type="InterPro" id="IPR024075">
    <property type="entry name" value="DNA-dir_RNA_pol_helix_hairp_sf"/>
</dbReference>
<protein>
    <recommendedName>
        <fullName evidence="11">DNA-directed RNA polymerase</fullName>
        <ecNumber evidence="11">2.7.7.6</ecNumber>
    </recommendedName>
</protein>
<dbReference type="SUPFAM" id="SSF56672">
    <property type="entry name" value="DNA/RNA polymerases"/>
    <property type="match status" value="1"/>
</dbReference>
<dbReference type="PANTHER" id="PTHR10102">
    <property type="entry name" value="DNA-DIRECTED RNA POLYMERASE, MITOCHONDRIAL"/>
    <property type="match status" value="1"/>
</dbReference>
<evidence type="ECO:0000256" key="5">
    <source>
        <dbReference type="ARBA" id="ARBA00022679"/>
    </source>
</evidence>
<evidence type="ECO:0000256" key="7">
    <source>
        <dbReference type="ARBA" id="ARBA00022737"/>
    </source>
</evidence>
<comment type="catalytic activity">
    <reaction evidence="1">
        <text>S-ubiquitinyl-[E2 ubiquitin-conjugating enzyme]-L-cysteine + [acceptor protein]-L-lysine = [E2 ubiquitin-conjugating enzyme]-L-cysteine + N(6)-ubiquitinyl-[acceptor protein]-L-lysine.</text>
        <dbReference type="EC" id="2.3.2.27"/>
    </reaction>
</comment>
<feature type="region of interest" description="Disordered" evidence="13">
    <location>
        <begin position="281"/>
        <end position="306"/>
    </location>
</feature>
<dbReference type="Pfam" id="PF00940">
    <property type="entry name" value="RNA_pol"/>
    <property type="match status" value="1"/>
</dbReference>
<evidence type="ECO:0000256" key="6">
    <source>
        <dbReference type="ARBA" id="ARBA00022695"/>
    </source>
</evidence>
<dbReference type="Gene3D" id="1.10.287.260">
    <property type="match status" value="1"/>
</dbReference>
<dbReference type="EC" id="2.7.7.6" evidence="11"/>
<evidence type="ECO:0000256" key="12">
    <source>
        <dbReference type="SAM" id="Coils"/>
    </source>
</evidence>
<evidence type="ECO:0000256" key="13">
    <source>
        <dbReference type="SAM" id="MobiDB-lite"/>
    </source>
</evidence>
<dbReference type="Gene3D" id="1.10.1320.10">
    <property type="entry name" value="DNA-directed RNA polymerase, N-terminal domain"/>
    <property type="match status" value="1"/>
</dbReference>
<keyword evidence="6 11" id="KW-0548">Nucleotidyltransferase</keyword>
<dbReference type="Gene3D" id="1.10.150.20">
    <property type="entry name" value="5' to 3' exonuclease, C-terminal subdomain"/>
    <property type="match status" value="1"/>
</dbReference>
<dbReference type="PANTHER" id="PTHR10102:SF26">
    <property type="entry name" value="DNA-DIRECTED RNA POLYMERASE"/>
    <property type="match status" value="1"/>
</dbReference>
<evidence type="ECO:0000256" key="4">
    <source>
        <dbReference type="ARBA" id="ARBA00022478"/>
    </source>
</evidence>
<dbReference type="InterPro" id="IPR046950">
    <property type="entry name" value="DNA-dir_Rpol_C_phage-type"/>
</dbReference>
<feature type="compositionally biased region" description="Basic and acidic residues" evidence="13">
    <location>
        <begin position="281"/>
        <end position="295"/>
    </location>
</feature>
<dbReference type="SMART" id="SM00504">
    <property type="entry name" value="Ubox"/>
    <property type="match status" value="1"/>
</dbReference>
<feature type="coiled-coil region" evidence="12">
    <location>
        <begin position="157"/>
        <end position="184"/>
    </location>
</feature>
<dbReference type="PROSITE" id="PS00489">
    <property type="entry name" value="RNA_POL_PHAGE_2"/>
    <property type="match status" value="1"/>
</dbReference>
<feature type="domain" description="U-box" evidence="14">
    <location>
        <begin position="1178"/>
        <end position="1256"/>
    </location>
</feature>
<dbReference type="Gene3D" id="3.30.40.10">
    <property type="entry name" value="Zinc/RING finger domain, C3HC4 (zinc finger)"/>
    <property type="match status" value="1"/>
</dbReference>
<dbReference type="PROSITE" id="PS00900">
    <property type="entry name" value="RNA_POL_PHAGE_1"/>
    <property type="match status" value="1"/>
</dbReference>
<dbReference type="Pfam" id="PF14700">
    <property type="entry name" value="RPOL_N"/>
    <property type="match status" value="1"/>
</dbReference>
<dbReference type="SUPFAM" id="SSF48371">
    <property type="entry name" value="ARM repeat"/>
    <property type="match status" value="2"/>
</dbReference>
<keyword evidence="16" id="KW-1185">Reference proteome</keyword>
<evidence type="ECO:0000259" key="14">
    <source>
        <dbReference type="PROSITE" id="PS51698"/>
    </source>
</evidence>
<dbReference type="Gene3D" id="1.25.10.10">
    <property type="entry name" value="Leucine-rich Repeat Variant"/>
    <property type="match status" value="3"/>
</dbReference>
<dbReference type="InterPro" id="IPR002092">
    <property type="entry name" value="DNA-dir_Rpol_phage-type"/>
</dbReference>
<organism evidence="15 16">
    <name type="scientific">Hibiscus sabdariffa</name>
    <name type="common">roselle</name>
    <dbReference type="NCBI Taxonomy" id="183260"/>
    <lineage>
        <taxon>Eukaryota</taxon>
        <taxon>Viridiplantae</taxon>
        <taxon>Streptophyta</taxon>
        <taxon>Embryophyta</taxon>
        <taxon>Tracheophyta</taxon>
        <taxon>Spermatophyta</taxon>
        <taxon>Magnoliopsida</taxon>
        <taxon>eudicotyledons</taxon>
        <taxon>Gunneridae</taxon>
        <taxon>Pentapetalae</taxon>
        <taxon>rosids</taxon>
        <taxon>malvids</taxon>
        <taxon>Malvales</taxon>
        <taxon>Malvaceae</taxon>
        <taxon>Malvoideae</taxon>
        <taxon>Hibiscus</taxon>
    </lineage>
</organism>
<dbReference type="InterPro" id="IPR000225">
    <property type="entry name" value="Armadillo"/>
</dbReference>
<evidence type="ECO:0000256" key="1">
    <source>
        <dbReference type="ARBA" id="ARBA00000900"/>
    </source>
</evidence>
<evidence type="ECO:0000256" key="9">
    <source>
        <dbReference type="ARBA" id="ARBA00023163"/>
    </source>
</evidence>
<dbReference type="Proteomes" id="UP001396334">
    <property type="component" value="Unassembled WGS sequence"/>
</dbReference>
<dbReference type="InterPro" id="IPR045210">
    <property type="entry name" value="RING-Ubox_PUB"/>
</dbReference>
<evidence type="ECO:0000256" key="10">
    <source>
        <dbReference type="ARBA" id="ARBA00048552"/>
    </source>
</evidence>
<evidence type="ECO:0000256" key="8">
    <source>
        <dbReference type="ARBA" id="ARBA00022786"/>
    </source>
</evidence>
<dbReference type="EMBL" id="JBBPBN010000016">
    <property type="protein sequence ID" value="KAK9021519.1"/>
    <property type="molecule type" value="Genomic_DNA"/>
</dbReference>
<evidence type="ECO:0000256" key="11">
    <source>
        <dbReference type="RuleBase" id="RU003805"/>
    </source>
</evidence>
<comment type="catalytic activity">
    <reaction evidence="10 11">
        <text>RNA(n) + a ribonucleoside 5'-triphosphate = RNA(n+1) + diphosphate</text>
        <dbReference type="Rhea" id="RHEA:21248"/>
        <dbReference type="Rhea" id="RHEA-COMP:14527"/>
        <dbReference type="Rhea" id="RHEA-COMP:17342"/>
        <dbReference type="ChEBI" id="CHEBI:33019"/>
        <dbReference type="ChEBI" id="CHEBI:61557"/>
        <dbReference type="ChEBI" id="CHEBI:140395"/>
        <dbReference type="EC" id="2.7.7.6"/>
    </reaction>
</comment>
<dbReference type="Pfam" id="PF04564">
    <property type="entry name" value="U-box"/>
    <property type="match status" value="1"/>
</dbReference>
<comment type="caution">
    <text evidence="15">The sequence shown here is derived from an EMBL/GenBank/DDBJ whole genome shotgun (WGS) entry which is preliminary data.</text>
</comment>
<dbReference type="InterPro" id="IPR029262">
    <property type="entry name" value="RPOL_N"/>
</dbReference>
<keyword evidence="4 11" id="KW-0240">DNA-directed RNA polymerase</keyword>